<dbReference type="EMBL" id="JADEXQ010000021">
    <property type="protein sequence ID" value="MBE9029735.1"/>
    <property type="molecule type" value="Genomic_DNA"/>
</dbReference>
<keyword evidence="1" id="KW-0812">Transmembrane</keyword>
<evidence type="ECO:0000313" key="3">
    <source>
        <dbReference type="Proteomes" id="UP000625316"/>
    </source>
</evidence>
<comment type="caution">
    <text evidence="2">The sequence shown here is derived from an EMBL/GenBank/DDBJ whole genome shotgun (WGS) entry which is preliminary data.</text>
</comment>
<sequence length="78" mass="8840">MRTDYDFKNSSLFGPVAFRPEFNNFEQINVAQAWSLFFTGSNEDKIFDSRPETGRFFTQVAGVTVLAVAVWGTFFTGI</sequence>
<reference evidence="2" key="1">
    <citation type="submission" date="2020-10" db="EMBL/GenBank/DDBJ databases">
        <authorList>
            <person name="Castelo-Branco R."/>
            <person name="Eusebio N."/>
            <person name="Adriana R."/>
            <person name="Vieira A."/>
            <person name="Brugerolle De Fraissinette N."/>
            <person name="Rezende De Castro R."/>
            <person name="Schneider M.P."/>
            <person name="Vasconcelos V."/>
            <person name="Leao P.N."/>
        </authorList>
    </citation>
    <scope>NUCLEOTIDE SEQUENCE</scope>
    <source>
        <strain evidence="2">LEGE 11480</strain>
    </source>
</reference>
<evidence type="ECO:0000256" key="1">
    <source>
        <dbReference type="SAM" id="Phobius"/>
    </source>
</evidence>
<keyword evidence="1" id="KW-0472">Membrane</keyword>
<name>A0A928Z3X6_9CYAN</name>
<organism evidence="2 3">
    <name type="scientific">Romeriopsis navalis LEGE 11480</name>
    <dbReference type="NCBI Taxonomy" id="2777977"/>
    <lineage>
        <taxon>Bacteria</taxon>
        <taxon>Bacillati</taxon>
        <taxon>Cyanobacteriota</taxon>
        <taxon>Cyanophyceae</taxon>
        <taxon>Leptolyngbyales</taxon>
        <taxon>Leptolyngbyaceae</taxon>
        <taxon>Romeriopsis</taxon>
        <taxon>Romeriopsis navalis</taxon>
    </lineage>
</organism>
<gene>
    <name evidence="2" type="ORF">IQ266_08350</name>
</gene>
<dbReference type="Proteomes" id="UP000625316">
    <property type="component" value="Unassembled WGS sequence"/>
</dbReference>
<keyword evidence="3" id="KW-1185">Reference proteome</keyword>
<evidence type="ECO:0000313" key="2">
    <source>
        <dbReference type="EMBL" id="MBE9029735.1"/>
    </source>
</evidence>
<dbReference type="AlphaFoldDB" id="A0A928Z3X6"/>
<keyword evidence="1" id="KW-1133">Transmembrane helix</keyword>
<dbReference type="RefSeq" id="WP_264324554.1">
    <property type="nucleotide sequence ID" value="NZ_JADEXQ010000021.1"/>
</dbReference>
<feature type="transmembrane region" description="Helical" evidence="1">
    <location>
        <begin position="56"/>
        <end position="75"/>
    </location>
</feature>
<protein>
    <submittedName>
        <fullName evidence="2">Uncharacterized protein</fullName>
    </submittedName>
</protein>
<proteinExistence type="predicted"/>
<accession>A0A928Z3X6</accession>